<name>A0AAC8XND3_9ALTE</name>
<reference evidence="1 2" key="1">
    <citation type="submission" date="2015-12" db="EMBL/GenBank/DDBJ databases">
        <title>Intraspecies pangenome expansion in the marine bacterium Alteromonas.</title>
        <authorList>
            <person name="Lopez-Perez M."/>
            <person name="Rodriguez-Valera F."/>
        </authorList>
    </citation>
    <scope>NUCLEOTIDE SEQUENCE [LARGE SCALE GENOMIC DNA]</scope>
    <source>
        <strain evidence="1 2">UM8</strain>
        <plasmid evidence="1 2">pAMEDUM8_300</plasmid>
    </source>
</reference>
<organism evidence="1 2">
    <name type="scientific">Alteromonas mediterranea</name>
    <dbReference type="NCBI Taxonomy" id="314275"/>
    <lineage>
        <taxon>Bacteria</taxon>
        <taxon>Pseudomonadati</taxon>
        <taxon>Pseudomonadota</taxon>
        <taxon>Gammaproteobacteria</taxon>
        <taxon>Alteromonadales</taxon>
        <taxon>Alteromonadaceae</taxon>
        <taxon>Alteromonas/Salinimonas group</taxon>
        <taxon>Alteromonas</taxon>
    </lineage>
</organism>
<protein>
    <submittedName>
        <fullName evidence="1">Uncharacterized protein</fullName>
    </submittedName>
</protein>
<dbReference type="RefSeq" id="WP_015068560.1">
    <property type="nucleotide sequence ID" value="NZ_CAKMLI010000020.1"/>
</dbReference>
<gene>
    <name evidence="1" type="ORF">AV942_20380</name>
</gene>
<geneLocation type="plasmid" evidence="1 2">
    <name>pAMEDUM8_300</name>
</geneLocation>
<proteinExistence type="predicted"/>
<evidence type="ECO:0000313" key="1">
    <source>
        <dbReference type="EMBL" id="AMJ80743.1"/>
    </source>
</evidence>
<keyword evidence="1" id="KW-0614">Plasmid</keyword>
<accession>A0AAC8XND3</accession>
<evidence type="ECO:0000313" key="2">
    <source>
        <dbReference type="Proteomes" id="UP000061468"/>
    </source>
</evidence>
<dbReference type="AlphaFoldDB" id="A0AAC8XND3"/>
<sequence>MKVIDFVVGRTYLIKEKDITFPDGEIEGGRNIIRKILTPADQSNSCVDGEVPTDMDIEKWSKYLRVQCPQNNTVHLLSPDNIASATLIETGLSSN</sequence>
<dbReference type="EMBL" id="CP013929">
    <property type="protein sequence ID" value="AMJ80743.1"/>
    <property type="molecule type" value="Genomic_DNA"/>
</dbReference>
<dbReference type="Proteomes" id="UP000061468">
    <property type="component" value="Plasmid pAMEDUM8_300"/>
</dbReference>